<reference evidence="3 4" key="1">
    <citation type="journal article" date="2018" name="New Phytol.">
        <title>Phylogenomics of Endogonaceae and evolution of mycorrhizas within Mucoromycota.</title>
        <authorList>
            <person name="Chang Y."/>
            <person name="Desiro A."/>
            <person name="Na H."/>
            <person name="Sandor L."/>
            <person name="Lipzen A."/>
            <person name="Clum A."/>
            <person name="Barry K."/>
            <person name="Grigoriev I.V."/>
            <person name="Martin F.M."/>
            <person name="Stajich J.E."/>
            <person name="Smith M.E."/>
            <person name="Bonito G."/>
            <person name="Spatafora J.W."/>
        </authorList>
    </citation>
    <scope>NUCLEOTIDE SEQUENCE [LARGE SCALE GENOMIC DNA]</scope>
    <source>
        <strain evidence="3 4">AD002</strain>
    </source>
</reference>
<gene>
    <name evidence="3" type="ORF">BC938DRAFT_479766</name>
</gene>
<dbReference type="InterPro" id="IPR052802">
    <property type="entry name" value="KNTC1"/>
</dbReference>
<dbReference type="GO" id="GO:0000070">
    <property type="term" value="P:mitotic sister chromatid segregation"/>
    <property type="evidence" value="ECO:0007669"/>
    <property type="project" value="TreeGrafter"/>
</dbReference>
<name>A0A433QK72_9FUNG</name>
<evidence type="ECO:0000313" key="3">
    <source>
        <dbReference type="EMBL" id="RUS30177.1"/>
    </source>
</evidence>
<dbReference type="PANTHER" id="PTHR15688">
    <property type="entry name" value="KINETOCHORE-ASSOCIATED PROTEIN 1"/>
    <property type="match status" value="1"/>
</dbReference>
<sequence length="957" mass="107663">MYLISSSGHNSLSPATPARYVDRTIFVAHTAPYSTFGFQDTFSQSEASILNGQLEDLAYLWVSRMLPEGSVHCDISGFVHDCHDLRISLADYSHGTPNEIALDLLERVAAPELLRDAVERHFEPYVQRNGLSHDDLFADYCLEVMNGAAPWEARILAILDCIRGVDTRLDVVVELMRRTSIPWSEDVDAVIKRLLDQPGLRRGDKLREQYRLMQIKQMLMGYGIKTFNISDLSLAKGLVHFILAKTEVETAMDDALQVVVDAYHHLKKFDAYVLRLQNLCAAGRLDKASELLDIIESREPDSQDGLPSAAFGVAQETLIWLIEVIEDLRDSIEDNTYPEDAQQTFAWAIDSAVDLVRFLLKGGTDAAASKHLYSATEEMLTDILSLRCLFSEFGIILTVQELKSEAVRHHVARKVIDQISKSQIEPDASVPKAPKSFSEHTTILADILGIKRQDLKGIMAEEAAIRGDFRSTLVLCKEMFEKLPDAGTAQVLKRIAFFMSKYAAEHPHEVYKSETNKASFRLTSRIQQLCQEAMVICGDNLLSECLDDFKNYEIQDTIFSQCESGDYDSLVNISDLAIADEDRFGQSSSSATVVSSPSISLLSSPVSSMMAVDSASTSRTTSQDADRVMMDKYAASLFEDYYYETGLVMDTEQAMGSIGTFILECAPQRPPDEPEHTHATAKSKFKSAVNNPSIQYSARVLGDYLRQNRTFQTAIRVFQRSQEHSLRTVKDRSAEIDVHHYHDVLQVCIQKVLSPRCIDQALALGYMISLPMEKAFNSFKAGMSTVGSDYNRLVKFAGIGMGCAVLWKQRTFLVDCQLLAANGRWWHQLKLLDIPFDEARFRSSKDGDYQRKLVPLLLTKTSFDIITVLEFGRAYRIEDDYIGLEYIRRLLLTDTVDGYQSRIVGVIDDVINREKLLALLTDLCVPRISPYDYETTRTSSRQRDHSFKMPLAVTLAD</sequence>
<feature type="domain" description="KNTC1 second ARM-repeats" evidence="2">
    <location>
        <begin position="149"/>
        <end position="292"/>
    </location>
</feature>
<dbReference type="InterPro" id="IPR055405">
    <property type="entry name" value="ARM_KNTC1_3rd"/>
</dbReference>
<dbReference type="GO" id="GO:1903394">
    <property type="term" value="P:protein localization to kinetochore involved in kinetochore assembly"/>
    <property type="evidence" value="ECO:0007669"/>
    <property type="project" value="TreeGrafter"/>
</dbReference>
<protein>
    <submittedName>
        <fullName evidence="3">Uncharacterized protein</fullName>
    </submittedName>
</protein>
<dbReference type="GO" id="GO:0005737">
    <property type="term" value="C:cytoplasm"/>
    <property type="evidence" value="ECO:0007669"/>
    <property type="project" value="TreeGrafter"/>
</dbReference>
<organism evidence="3 4">
    <name type="scientific">Jimgerdemannia flammicorona</name>
    <dbReference type="NCBI Taxonomy" id="994334"/>
    <lineage>
        <taxon>Eukaryota</taxon>
        <taxon>Fungi</taxon>
        <taxon>Fungi incertae sedis</taxon>
        <taxon>Mucoromycota</taxon>
        <taxon>Mucoromycotina</taxon>
        <taxon>Endogonomycetes</taxon>
        <taxon>Endogonales</taxon>
        <taxon>Endogonaceae</taxon>
        <taxon>Jimgerdemannia</taxon>
    </lineage>
</organism>
<dbReference type="InterPro" id="IPR055404">
    <property type="entry name" value="ARM_KNTC1_2nd"/>
</dbReference>
<dbReference type="Proteomes" id="UP000274822">
    <property type="component" value="Unassembled WGS sequence"/>
</dbReference>
<accession>A0A433QK72</accession>
<dbReference type="GO" id="GO:0007094">
    <property type="term" value="P:mitotic spindle assembly checkpoint signaling"/>
    <property type="evidence" value="ECO:0007669"/>
    <property type="project" value="TreeGrafter"/>
</dbReference>
<comment type="caution">
    <text evidence="3">The sequence shown here is derived from an EMBL/GenBank/DDBJ whole genome shotgun (WGS) entry which is preliminary data.</text>
</comment>
<proteinExistence type="predicted"/>
<evidence type="ECO:0000313" key="4">
    <source>
        <dbReference type="Proteomes" id="UP000274822"/>
    </source>
</evidence>
<dbReference type="GO" id="GO:0005828">
    <property type="term" value="C:kinetochore microtubule"/>
    <property type="evidence" value="ECO:0007669"/>
    <property type="project" value="TreeGrafter"/>
</dbReference>
<evidence type="ECO:0000259" key="1">
    <source>
        <dbReference type="Pfam" id="PF24515"/>
    </source>
</evidence>
<keyword evidence="4" id="KW-1185">Reference proteome</keyword>
<dbReference type="GO" id="GO:0031267">
    <property type="term" value="F:small GTPase binding"/>
    <property type="evidence" value="ECO:0007669"/>
    <property type="project" value="TreeGrafter"/>
</dbReference>
<dbReference type="EMBL" id="RBNJ01004182">
    <property type="protein sequence ID" value="RUS30177.1"/>
    <property type="molecule type" value="Genomic_DNA"/>
</dbReference>
<dbReference type="Pfam" id="PF24515">
    <property type="entry name" value="ARM_KNTC1_3rd"/>
    <property type="match status" value="1"/>
</dbReference>
<dbReference type="PANTHER" id="PTHR15688:SF1">
    <property type="entry name" value="KINETOCHORE-ASSOCIATED PROTEIN 1"/>
    <property type="match status" value="1"/>
</dbReference>
<dbReference type="Pfam" id="PF24516">
    <property type="entry name" value="ARM_KNTC1_2nd"/>
    <property type="match status" value="1"/>
</dbReference>
<evidence type="ECO:0000259" key="2">
    <source>
        <dbReference type="Pfam" id="PF24516"/>
    </source>
</evidence>
<feature type="domain" description="KNTC1 third ARM-repeats" evidence="1">
    <location>
        <begin position="746"/>
        <end position="935"/>
    </location>
</feature>
<dbReference type="GO" id="GO:1990423">
    <property type="term" value="C:RZZ complex"/>
    <property type="evidence" value="ECO:0007669"/>
    <property type="project" value="TreeGrafter"/>
</dbReference>
<dbReference type="AlphaFoldDB" id="A0A433QK72"/>